<evidence type="ECO:0000256" key="3">
    <source>
        <dbReference type="ARBA" id="ARBA00022833"/>
    </source>
</evidence>
<keyword evidence="3 7" id="KW-0862">Zinc</keyword>
<dbReference type="SUPFAM" id="SSF46785">
    <property type="entry name" value="Winged helix' DNA-binding domain"/>
    <property type="match status" value="1"/>
</dbReference>
<comment type="caution">
    <text evidence="8">The sequence shown here is derived from an EMBL/GenBank/DDBJ whole genome shotgun (WGS) entry which is preliminary data.</text>
</comment>
<evidence type="ECO:0000256" key="6">
    <source>
        <dbReference type="ARBA" id="ARBA00023163"/>
    </source>
</evidence>
<accession>A0A9J6RQ38</accession>
<dbReference type="InterPro" id="IPR002481">
    <property type="entry name" value="FUR"/>
</dbReference>
<evidence type="ECO:0000313" key="8">
    <source>
        <dbReference type="EMBL" id="MCZ0866239.1"/>
    </source>
</evidence>
<dbReference type="Pfam" id="PF01475">
    <property type="entry name" value="FUR"/>
    <property type="match status" value="1"/>
</dbReference>
<evidence type="ECO:0000256" key="4">
    <source>
        <dbReference type="ARBA" id="ARBA00023015"/>
    </source>
</evidence>
<dbReference type="InterPro" id="IPR036388">
    <property type="entry name" value="WH-like_DNA-bd_sf"/>
</dbReference>
<comment type="cofactor">
    <cofactor evidence="7">
        <name>Zn(2+)</name>
        <dbReference type="ChEBI" id="CHEBI:29105"/>
    </cofactor>
    <text evidence="7">Binds 1 zinc ion per subunit.</text>
</comment>
<sequence length="175" mass="19228">MKTATDTSGFEQHNHSHCINKALQEADLICQQKSLRLTPLRRQVLGYIWQSHKPLGAYTLLEMLAVSRAPGNNSRVAPPTVYRALEFLLEHGLIHRIASLNAYIGCCSPSDKHQSHFFICRHCNSTVELATPAISAAIAQSAKSTGFMVEDECVEIVGLCPQCQKINPDAAGDIE</sequence>
<dbReference type="GO" id="GO:0008270">
    <property type="term" value="F:zinc ion binding"/>
    <property type="evidence" value="ECO:0007669"/>
    <property type="project" value="TreeGrafter"/>
</dbReference>
<dbReference type="Gene3D" id="1.10.10.10">
    <property type="entry name" value="Winged helix-like DNA-binding domain superfamily/Winged helix DNA-binding domain"/>
    <property type="match status" value="1"/>
</dbReference>
<reference evidence="8 9" key="1">
    <citation type="submission" date="2022-12" db="EMBL/GenBank/DDBJ databases">
        <title>Dasania phycosphaerae sp. nov., isolated from particulate material of the south coast of Korea.</title>
        <authorList>
            <person name="Jiang Y."/>
        </authorList>
    </citation>
    <scope>NUCLEOTIDE SEQUENCE [LARGE SCALE GENOMIC DNA]</scope>
    <source>
        <strain evidence="8 9">GY-19</strain>
    </source>
</reference>
<dbReference type="GO" id="GO:0045892">
    <property type="term" value="P:negative regulation of DNA-templated transcription"/>
    <property type="evidence" value="ECO:0007669"/>
    <property type="project" value="TreeGrafter"/>
</dbReference>
<keyword evidence="7" id="KW-0479">Metal-binding</keyword>
<dbReference type="Proteomes" id="UP001069090">
    <property type="component" value="Unassembled WGS sequence"/>
</dbReference>
<gene>
    <name evidence="8" type="ORF">O0V09_13595</name>
</gene>
<dbReference type="PANTHER" id="PTHR33202">
    <property type="entry name" value="ZINC UPTAKE REGULATION PROTEIN"/>
    <property type="match status" value="1"/>
</dbReference>
<feature type="binding site" evidence="7">
    <location>
        <position position="120"/>
    </location>
    <ligand>
        <name>Zn(2+)</name>
        <dbReference type="ChEBI" id="CHEBI:29105"/>
    </ligand>
</feature>
<evidence type="ECO:0000256" key="5">
    <source>
        <dbReference type="ARBA" id="ARBA00023125"/>
    </source>
</evidence>
<dbReference type="GO" id="GO:0005829">
    <property type="term" value="C:cytosol"/>
    <property type="evidence" value="ECO:0007669"/>
    <property type="project" value="TreeGrafter"/>
</dbReference>
<dbReference type="GO" id="GO:0003700">
    <property type="term" value="F:DNA-binding transcription factor activity"/>
    <property type="evidence" value="ECO:0007669"/>
    <property type="project" value="InterPro"/>
</dbReference>
<comment type="similarity">
    <text evidence="1">Belongs to the Fur family.</text>
</comment>
<evidence type="ECO:0000256" key="7">
    <source>
        <dbReference type="PIRSR" id="PIRSR602481-1"/>
    </source>
</evidence>
<feature type="binding site" evidence="7">
    <location>
        <position position="160"/>
    </location>
    <ligand>
        <name>Zn(2+)</name>
        <dbReference type="ChEBI" id="CHEBI:29105"/>
    </ligand>
</feature>
<keyword evidence="9" id="KW-1185">Reference proteome</keyword>
<evidence type="ECO:0000256" key="1">
    <source>
        <dbReference type="ARBA" id="ARBA00007957"/>
    </source>
</evidence>
<dbReference type="RefSeq" id="WP_258332402.1">
    <property type="nucleotide sequence ID" value="NZ_JAPTGG010000011.1"/>
</dbReference>
<protein>
    <submittedName>
        <fullName evidence="8">Fur family transcriptional regulator</fullName>
    </submittedName>
</protein>
<evidence type="ECO:0000256" key="2">
    <source>
        <dbReference type="ARBA" id="ARBA00022491"/>
    </source>
</evidence>
<dbReference type="InterPro" id="IPR036390">
    <property type="entry name" value="WH_DNA-bd_sf"/>
</dbReference>
<keyword evidence="6" id="KW-0804">Transcription</keyword>
<organism evidence="8 9">
    <name type="scientific">Dasania phycosphaerae</name>
    <dbReference type="NCBI Taxonomy" id="2950436"/>
    <lineage>
        <taxon>Bacteria</taxon>
        <taxon>Pseudomonadati</taxon>
        <taxon>Pseudomonadota</taxon>
        <taxon>Gammaproteobacteria</taxon>
        <taxon>Cellvibrionales</taxon>
        <taxon>Spongiibacteraceae</taxon>
        <taxon>Dasania</taxon>
    </lineage>
</organism>
<keyword evidence="4" id="KW-0805">Transcription regulation</keyword>
<dbReference type="GO" id="GO:0000976">
    <property type="term" value="F:transcription cis-regulatory region binding"/>
    <property type="evidence" value="ECO:0007669"/>
    <property type="project" value="TreeGrafter"/>
</dbReference>
<evidence type="ECO:0000313" key="9">
    <source>
        <dbReference type="Proteomes" id="UP001069090"/>
    </source>
</evidence>
<dbReference type="EMBL" id="JAPTGG010000011">
    <property type="protein sequence ID" value="MCZ0866239.1"/>
    <property type="molecule type" value="Genomic_DNA"/>
</dbReference>
<keyword evidence="2" id="KW-0678">Repressor</keyword>
<dbReference type="InterPro" id="IPR043135">
    <property type="entry name" value="Fur_C"/>
</dbReference>
<feature type="binding site" evidence="7">
    <location>
        <position position="123"/>
    </location>
    <ligand>
        <name>Zn(2+)</name>
        <dbReference type="ChEBI" id="CHEBI:29105"/>
    </ligand>
</feature>
<name>A0A9J6RQ38_9GAMM</name>
<feature type="binding site" evidence="7">
    <location>
        <position position="163"/>
    </location>
    <ligand>
        <name>Zn(2+)</name>
        <dbReference type="ChEBI" id="CHEBI:29105"/>
    </ligand>
</feature>
<proteinExistence type="inferred from homology"/>
<dbReference type="PANTHER" id="PTHR33202:SF6">
    <property type="entry name" value="ZINC UPTAKE REGULATION PROTEIN"/>
    <property type="match status" value="1"/>
</dbReference>
<dbReference type="Gene3D" id="3.30.1490.190">
    <property type="match status" value="1"/>
</dbReference>
<dbReference type="GO" id="GO:1900376">
    <property type="term" value="P:regulation of secondary metabolite biosynthetic process"/>
    <property type="evidence" value="ECO:0007669"/>
    <property type="project" value="TreeGrafter"/>
</dbReference>
<dbReference type="AlphaFoldDB" id="A0A9J6RQ38"/>
<keyword evidence="5" id="KW-0238">DNA-binding</keyword>